<dbReference type="Gene3D" id="3.60.21.10">
    <property type="match status" value="1"/>
</dbReference>
<comment type="caution">
    <text evidence="12">The sequence shown here is derived from an EMBL/GenBank/DDBJ whole genome shotgun (WGS) entry which is preliminary data.</text>
</comment>
<gene>
    <name evidence="12" type="ORF">RRG08_027074</name>
</gene>
<evidence type="ECO:0000256" key="7">
    <source>
        <dbReference type="ARBA" id="ARBA00022989"/>
    </source>
</evidence>
<dbReference type="Pfam" id="PF00149">
    <property type="entry name" value="Metallophos"/>
    <property type="match status" value="1"/>
</dbReference>
<dbReference type="PANTHER" id="PTHR13315:SF0">
    <property type="entry name" value="METALLOPHOSPHOESTERASE 1"/>
    <property type="match status" value="1"/>
</dbReference>
<dbReference type="GO" id="GO:0016787">
    <property type="term" value="F:hydrolase activity"/>
    <property type="evidence" value="ECO:0007669"/>
    <property type="project" value="UniProtKB-KW"/>
</dbReference>
<dbReference type="EMBL" id="JAWDGP010003917">
    <property type="protein sequence ID" value="KAK3769505.1"/>
    <property type="molecule type" value="Genomic_DNA"/>
</dbReference>
<dbReference type="GO" id="GO:0006506">
    <property type="term" value="P:GPI anchor biosynthetic process"/>
    <property type="evidence" value="ECO:0007669"/>
    <property type="project" value="InterPro"/>
</dbReference>
<keyword evidence="6" id="KW-0378">Hydrolase</keyword>
<dbReference type="GO" id="GO:0046872">
    <property type="term" value="F:metal ion binding"/>
    <property type="evidence" value="ECO:0007669"/>
    <property type="project" value="UniProtKB-KW"/>
</dbReference>
<sequence length="386" mass="45144">MIEFRRLLRNRNVMAKAILWSIVILSCFALYCEYFHYFVVLLHCTWPPNLKGDSHLSTAVKDDLKAMFLADTHLLGFRDGHWFDKLRREWQMKRAFQAAMIIHRPDIVFVLGDLFDEGKWCDDNEFYYHASRFRSMFAVPEGTDLYVVAGNHDEGFHYMMTGHKHKRFEKEFHSPSVQLVKKKGSMFVLLNSMAMEGDHCRICAEAEKDIQNISKFLTTLQNCHHGEESPRICQKYRETYSKPILLQHFPMYRPSDADCHTADSAPESEKYIPFREKYDCLDQRSTDLLLNLLEPRLVVAAHTHHGCFRILSGGVPEWTVSSFSWRNRNNPTFLLARLNNKDHSISKCFLPEESTVIYIYILACACAVLNIIVPSLRNKLYRKKLF</sequence>
<evidence type="ECO:0000256" key="2">
    <source>
        <dbReference type="ARBA" id="ARBA00004141"/>
    </source>
</evidence>
<keyword evidence="4 10" id="KW-0812">Transmembrane</keyword>
<evidence type="ECO:0000256" key="6">
    <source>
        <dbReference type="ARBA" id="ARBA00022801"/>
    </source>
</evidence>
<dbReference type="InterPro" id="IPR029052">
    <property type="entry name" value="Metallo-depent_PP-like"/>
</dbReference>
<keyword evidence="5" id="KW-0479">Metal-binding</keyword>
<dbReference type="PROSITE" id="PS51257">
    <property type="entry name" value="PROKAR_LIPOPROTEIN"/>
    <property type="match status" value="1"/>
</dbReference>
<evidence type="ECO:0000259" key="11">
    <source>
        <dbReference type="Pfam" id="PF00149"/>
    </source>
</evidence>
<comment type="similarity">
    <text evidence="3">Belongs to the metallophosphoesterase superfamily. MPPE1 family.</text>
</comment>
<keyword evidence="7 10" id="KW-1133">Transmembrane helix</keyword>
<evidence type="ECO:0000313" key="12">
    <source>
        <dbReference type="EMBL" id="KAK3769505.1"/>
    </source>
</evidence>
<evidence type="ECO:0000313" key="13">
    <source>
        <dbReference type="Proteomes" id="UP001283361"/>
    </source>
</evidence>
<dbReference type="InterPro" id="IPR033308">
    <property type="entry name" value="PGAP5/Cdc1/Ted1"/>
</dbReference>
<feature type="domain" description="Calcineurin-like phosphoesterase" evidence="11">
    <location>
        <begin position="65"/>
        <end position="305"/>
    </location>
</feature>
<protein>
    <recommendedName>
        <fullName evidence="11">Calcineurin-like phosphoesterase domain-containing protein</fullName>
    </recommendedName>
</protein>
<keyword evidence="9" id="KW-0464">Manganese</keyword>
<evidence type="ECO:0000256" key="8">
    <source>
        <dbReference type="ARBA" id="ARBA00023136"/>
    </source>
</evidence>
<dbReference type="InterPro" id="IPR004843">
    <property type="entry name" value="Calcineurin-like_PHP"/>
</dbReference>
<reference evidence="12" key="1">
    <citation type="journal article" date="2023" name="G3 (Bethesda)">
        <title>A reference genome for the long-term kleptoplast-retaining sea slug Elysia crispata morphotype clarki.</title>
        <authorList>
            <person name="Eastman K.E."/>
            <person name="Pendleton A.L."/>
            <person name="Shaikh M.A."/>
            <person name="Suttiyut T."/>
            <person name="Ogas R."/>
            <person name="Tomko P."/>
            <person name="Gavelis G."/>
            <person name="Widhalm J.R."/>
            <person name="Wisecaver J.H."/>
        </authorList>
    </citation>
    <scope>NUCLEOTIDE SEQUENCE</scope>
    <source>
        <strain evidence="12">ECLA1</strain>
    </source>
</reference>
<comment type="subcellular location">
    <subcellularLocation>
        <location evidence="2">Membrane</location>
        <topology evidence="2">Multi-pass membrane protein</topology>
    </subcellularLocation>
</comment>
<evidence type="ECO:0000256" key="5">
    <source>
        <dbReference type="ARBA" id="ARBA00022723"/>
    </source>
</evidence>
<evidence type="ECO:0000256" key="3">
    <source>
        <dbReference type="ARBA" id="ARBA00008895"/>
    </source>
</evidence>
<dbReference type="GO" id="GO:0016020">
    <property type="term" value="C:membrane"/>
    <property type="evidence" value="ECO:0007669"/>
    <property type="project" value="UniProtKB-SubCell"/>
</dbReference>
<accession>A0AAE0ZHM0</accession>
<keyword evidence="8 10" id="KW-0472">Membrane</keyword>
<evidence type="ECO:0000256" key="9">
    <source>
        <dbReference type="ARBA" id="ARBA00023211"/>
    </source>
</evidence>
<name>A0AAE0ZHM0_9GAST</name>
<feature type="transmembrane region" description="Helical" evidence="10">
    <location>
        <begin position="357"/>
        <end position="376"/>
    </location>
</feature>
<organism evidence="12 13">
    <name type="scientific">Elysia crispata</name>
    <name type="common">lettuce slug</name>
    <dbReference type="NCBI Taxonomy" id="231223"/>
    <lineage>
        <taxon>Eukaryota</taxon>
        <taxon>Metazoa</taxon>
        <taxon>Spiralia</taxon>
        <taxon>Lophotrochozoa</taxon>
        <taxon>Mollusca</taxon>
        <taxon>Gastropoda</taxon>
        <taxon>Heterobranchia</taxon>
        <taxon>Euthyneura</taxon>
        <taxon>Panpulmonata</taxon>
        <taxon>Sacoglossa</taxon>
        <taxon>Placobranchoidea</taxon>
        <taxon>Plakobranchidae</taxon>
        <taxon>Elysia</taxon>
    </lineage>
</organism>
<proteinExistence type="inferred from homology"/>
<comment type="cofactor">
    <cofactor evidence="1">
        <name>Mn(2+)</name>
        <dbReference type="ChEBI" id="CHEBI:29035"/>
    </cofactor>
</comment>
<dbReference type="Proteomes" id="UP001283361">
    <property type="component" value="Unassembled WGS sequence"/>
</dbReference>
<evidence type="ECO:0000256" key="4">
    <source>
        <dbReference type="ARBA" id="ARBA00022692"/>
    </source>
</evidence>
<dbReference type="SUPFAM" id="SSF56300">
    <property type="entry name" value="Metallo-dependent phosphatases"/>
    <property type="match status" value="1"/>
</dbReference>
<evidence type="ECO:0000256" key="1">
    <source>
        <dbReference type="ARBA" id="ARBA00001936"/>
    </source>
</evidence>
<keyword evidence="13" id="KW-1185">Reference proteome</keyword>
<dbReference type="AlphaFoldDB" id="A0AAE0ZHM0"/>
<dbReference type="PANTHER" id="PTHR13315">
    <property type="entry name" value="METALLO PHOSPHOESTERASE RELATED"/>
    <property type="match status" value="1"/>
</dbReference>
<evidence type="ECO:0000256" key="10">
    <source>
        <dbReference type="SAM" id="Phobius"/>
    </source>
</evidence>